<dbReference type="PANTHER" id="PTHR42887:SF2">
    <property type="entry name" value="OS12G0638800 PROTEIN"/>
    <property type="match status" value="1"/>
</dbReference>
<evidence type="ECO:0000256" key="3">
    <source>
        <dbReference type="ARBA" id="ARBA00022827"/>
    </source>
</evidence>
<evidence type="ECO:0000256" key="1">
    <source>
        <dbReference type="ARBA" id="ARBA00001974"/>
    </source>
</evidence>
<dbReference type="PATRIC" id="fig|1081904.3.peg.73"/>
<dbReference type="NCBIfam" id="TIGR00275">
    <property type="entry name" value="aminoacetone oxidase family FAD-binding enzyme"/>
    <property type="match status" value="1"/>
</dbReference>
<dbReference type="PRINTS" id="PR00411">
    <property type="entry name" value="PNDRDTASEI"/>
</dbReference>
<dbReference type="Pfam" id="PF22780">
    <property type="entry name" value="HI0933_like_1st"/>
    <property type="match status" value="1"/>
</dbReference>
<proteinExistence type="predicted"/>
<dbReference type="AlphaFoldDB" id="U2LIH8"/>
<evidence type="ECO:0000259" key="5">
    <source>
        <dbReference type="Pfam" id="PF22780"/>
    </source>
</evidence>
<dbReference type="SUPFAM" id="SSF160996">
    <property type="entry name" value="HI0933 insert domain-like"/>
    <property type="match status" value="1"/>
</dbReference>
<dbReference type="InterPro" id="IPR036188">
    <property type="entry name" value="FAD/NAD-bd_sf"/>
</dbReference>
<accession>U2LIH8</accession>
<keyword evidence="2" id="KW-0285">Flavoprotein</keyword>
<dbReference type="InterPro" id="IPR057661">
    <property type="entry name" value="RsdA/BaiN/AoA(So)_Rossmann"/>
</dbReference>
<dbReference type="InterPro" id="IPR023166">
    <property type="entry name" value="BaiN-like_dom_sf"/>
</dbReference>
<dbReference type="Proteomes" id="UP000016600">
    <property type="component" value="Unassembled WGS sequence"/>
</dbReference>
<evidence type="ECO:0000313" key="6">
    <source>
        <dbReference type="EMBL" id="ERK04263.1"/>
    </source>
</evidence>
<gene>
    <name evidence="6" type="ORF">HMPREF1218_1042</name>
</gene>
<sequence length="412" mass="45343">MPNIAIIGGGAAGFFAAVNAKITYPQTTVTIFEKSNRVLAKVLISGGGRCNLTNSFAQVKDLKHVYPRGDKLIKRLFKVFDHHDTYRWFEEQGVPLVTQDDECIFPKSQRATSIADCLIRKALQSGVKIRTGYTLERLTPLPDSRIKATFRSGTTAVFNKVIIATGGSPRAEKLSYLADLGHTIVAPVPSLFTFEVREPLFRALMGTVTDPVTLSIPTTRHRSTGALLITHWGMSGPATLKLSSYAARYINEQHYCFNVAVNWLNETNAETIRERLLTLAATHPKKQLNSIRPDNLSARVWQYLLQKASLDSGKPWAELGRKGLHKLVETLTNDIYLITGKGVFRDEFVTCGGVGLDCIHLQTLESKICPNLFFAGEVLDIDAVTGGFNLQAAWTTGFVAGSTYHSATPADK</sequence>
<feature type="domain" description="RsdA/BaiN/AoA(So)-like Rossmann fold-like" evidence="4">
    <location>
        <begin position="3"/>
        <end position="402"/>
    </location>
</feature>
<keyword evidence="7" id="KW-1185">Reference proteome</keyword>
<dbReference type="InterPro" id="IPR004792">
    <property type="entry name" value="BaiN-like"/>
</dbReference>
<dbReference type="Gene3D" id="1.10.8.260">
    <property type="entry name" value="HI0933 insert domain-like"/>
    <property type="match status" value="1"/>
</dbReference>
<dbReference type="InterPro" id="IPR055178">
    <property type="entry name" value="RsdA/BaiN/AoA(So)-like_dom"/>
</dbReference>
<dbReference type="EMBL" id="AWET01000004">
    <property type="protein sequence ID" value="ERK04263.1"/>
    <property type="molecule type" value="Genomic_DNA"/>
</dbReference>
<organism evidence="6 7">
    <name type="scientific">Hoylesella pleuritidis F0068</name>
    <dbReference type="NCBI Taxonomy" id="1081904"/>
    <lineage>
        <taxon>Bacteria</taxon>
        <taxon>Pseudomonadati</taxon>
        <taxon>Bacteroidota</taxon>
        <taxon>Bacteroidia</taxon>
        <taxon>Bacteroidales</taxon>
        <taxon>Prevotellaceae</taxon>
        <taxon>Hoylesella</taxon>
    </lineage>
</organism>
<name>U2LIH8_9BACT</name>
<dbReference type="Gene3D" id="2.40.30.10">
    <property type="entry name" value="Translation factors"/>
    <property type="match status" value="1"/>
</dbReference>
<comment type="cofactor">
    <cofactor evidence="1">
        <name>FAD</name>
        <dbReference type="ChEBI" id="CHEBI:57692"/>
    </cofactor>
</comment>
<feature type="domain" description="RsdA/BaiN/AoA(So)-like insert" evidence="5">
    <location>
        <begin position="188"/>
        <end position="349"/>
    </location>
</feature>
<evidence type="ECO:0000259" key="4">
    <source>
        <dbReference type="Pfam" id="PF03486"/>
    </source>
</evidence>
<dbReference type="SUPFAM" id="SSF51905">
    <property type="entry name" value="FAD/NAD(P)-binding domain"/>
    <property type="match status" value="1"/>
</dbReference>
<dbReference type="Pfam" id="PF03486">
    <property type="entry name" value="HI0933_like"/>
    <property type="match status" value="1"/>
</dbReference>
<evidence type="ECO:0000256" key="2">
    <source>
        <dbReference type="ARBA" id="ARBA00022630"/>
    </source>
</evidence>
<evidence type="ECO:0000313" key="7">
    <source>
        <dbReference type="Proteomes" id="UP000016600"/>
    </source>
</evidence>
<dbReference type="RefSeq" id="WP_021582870.1">
    <property type="nucleotide sequence ID" value="NZ_AWET01000004.1"/>
</dbReference>
<reference evidence="6 7" key="1">
    <citation type="submission" date="2013-08" db="EMBL/GenBank/DDBJ databases">
        <authorList>
            <person name="Durkin A.S."/>
            <person name="Haft D.R."/>
            <person name="McCorrison J."/>
            <person name="Torralba M."/>
            <person name="Gillis M."/>
            <person name="Haft D.H."/>
            <person name="Methe B."/>
            <person name="Sutton G."/>
            <person name="Nelson K.E."/>
        </authorList>
    </citation>
    <scope>NUCLEOTIDE SEQUENCE [LARGE SCALE GENOMIC DNA]</scope>
    <source>
        <strain evidence="6 7">F0068</strain>
    </source>
</reference>
<keyword evidence="3" id="KW-0274">FAD</keyword>
<dbReference type="PANTHER" id="PTHR42887">
    <property type="entry name" value="OS12G0638800 PROTEIN"/>
    <property type="match status" value="1"/>
</dbReference>
<dbReference type="Gene3D" id="3.50.50.60">
    <property type="entry name" value="FAD/NAD(P)-binding domain"/>
    <property type="match status" value="1"/>
</dbReference>
<dbReference type="PRINTS" id="PR00368">
    <property type="entry name" value="FADPNR"/>
</dbReference>
<comment type="caution">
    <text evidence="6">The sequence shown here is derived from an EMBL/GenBank/DDBJ whole genome shotgun (WGS) entry which is preliminary data.</text>
</comment>
<protein>
    <submittedName>
        <fullName evidence="6">Flavoprotein family protein</fullName>
    </submittedName>
</protein>